<dbReference type="GO" id="GO:0006556">
    <property type="term" value="P:S-adenosylmethionine biosynthetic process"/>
    <property type="evidence" value="ECO:0007669"/>
    <property type="project" value="TreeGrafter"/>
</dbReference>
<dbReference type="PANTHER" id="PTHR10491">
    <property type="entry name" value="DTDP-4-DEHYDRORHAMNOSE REDUCTASE"/>
    <property type="match status" value="1"/>
</dbReference>
<dbReference type="eggNOG" id="COG1091">
    <property type="taxonomic scope" value="Bacteria"/>
</dbReference>
<keyword evidence="6 8" id="KW-0560">Oxidoreductase</keyword>
<accession>A0A0H3KQ02</accession>
<evidence type="ECO:0000313" key="9">
    <source>
        <dbReference type="Proteomes" id="UP000008815"/>
    </source>
</evidence>
<dbReference type="KEGG" id="bmj:BMULJ_05482"/>
<gene>
    <name evidence="8" type="primary">rfbD</name>
    <name evidence="8" type="ordered locus">BMULJ_05482</name>
</gene>
<feature type="domain" description="RmlD-like substrate binding" evidence="7">
    <location>
        <begin position="12"/>
        <end position="316"/>
    </location>
</feature>
<dbReference type="GO" id="GO:0048269">
    <property type="term" value="C:methionine adenosyltransferase complex"/>
    <property type="evidence" value="ECO:0007669"/>
    <property type="project" value="TreeGrafter"/>
</dbReference>
<dbReference type="GO" id="GO:0048270">
    <property type="term" value="F:methionine adenosyltransferase regulator activity"/>
    <property type="evidence" value="ECO:0007669"/>
    <property type="project" value="TreeGrafter"/>
</dbReference>
<evidence type="ECO:0000256" key="5">
    <source>
        <dbReference type="ARBA" id="ARBA00048200"/>
    </source>
</evidence>
<dbReference type="AlphaFoldDB" id="A0A0H3KQ02"/>
<dbReference type="SUPFAM" id="SSF51735">
    <property type="entry name" value="NAD(P)-binding Rossmann-fold domains"/>
    <property type="match status" value="1"/>
</dbReference>
<comment type="cofactor">
    <cofactor evidence="6">
        <name>Mg(2+)</name>
        <dbReference type="ChEBI" id="CHEBI:18420"/>
    </cofactor>
    <text evidence="6">Binds 1 Mg(2+) ion per monomer.</text>
</comment>
<protein>
    <recommendedName>
        <fullName evidence="4 6">dTDP-4-dehydrorhamnose reductase</fullName>
        <ecNumber evidence="3 6">1.1.1.133</ecNumber>
    </recommendedName>
</protein>
<comment type="pathway">
    <text evidence="1 6">Carbohydrate biosynthesis; dTDP-L-rhamnose biosynthesis.</text>
</comment>
<dbReference type="Pfam" id="PF04321">
    <property type="entry name" value="RmlD_sub_bind"/>
    <property type="match status" value="1"/>
</dbReference>
<organism evidence="8 9">
    <name type="scientific">Burkholderia multivorans (strain ATCC 17616 / 249)</name>
    <dbReference type="NCBI Taxonomy" id="395019"/>
    <lineage>
        <taxon>Bacteria</taxon>
        <taxon>Pseudomonadati</taxon>
        <taxon>Pseudomonadota</taxon>
        <taxon>Betaproteobacteria</taxon>
        <taxon>Burkholderiales</taxon>
        <taxon>Burkholderiaceae</taxon>
        <taxon>Burkholderia</taxon>
        <taxon>Burkholderia cepacia complex</taxon>
    </lineage>
</organism>
<dbReference type="GeneID" id="93168006"/>
<dbReference type="EC" id="1.1.1.133" evidence="3 6"/>
<dbReference type="GO" id="GO:0019305">
    <property type="term" value="P:dTDP-rhamnose biosynthetic process"/>
    <property type="evidence" value="ECO:0007669"/>
    <property type="project" value="UniProtKB-UniPathway"/>
</dbReference>
<comment type="similarity">
    <text evidence="2 6">Belongs to the dTDP-4-dehydrorhamnose reductase family.</text>
</comment>
<evidence type="ECO:0000256" key="6">
    <source>
        <dbReference type="RuleBase" id="RU364082"/>
    </source>
</evidence>
<dbReference type="EMBL" id="AP009387">
    <property type="protein sequence ID" value="BAG47314.1"/>
    <property type="molecule type" value="Genomic_DNA"/>
</dbReference>
<sequence>MTAASPSSRPATVLVIGASGLLGRAVVASLARDPAFATIATIRNRDTRGARLLALPPDKIAILDVLDRPALERAFDLYRPAAVVVCAAERRPNVCERDPAGARAINVDAPARIGALAARYGAWTLGISTDYVFDGRAAPYREDATPNPLNVYGRTKLEGEAALLAASPLSCVLRLPLLYGPIADWSESAVTSLVPAIVASARAGADAVGMDAWAIRYPTYTPDVAAVIRDLLHRHLAGASVLGIRHWSGDEAMTKYEIAQRIADALGLRASLAPIDTPADATPRPYDCHLDAAQLHALGIHHATPFDTALREVLRDAPPLPSLPSPSTAPHKS</sequence>
<evidence type="ECO:0000256" key="1">
    <source>
        <dbReference type="ARBA" id="ARBA00004781"/>
    </source>
</evidence>
<dbReference type="GO" id="GO:0008831">
    <property type="term" value="F:dTDP-4-dehydrorhamnose reductase activity"/>
    <property type="evidence" value="ECO:0007669"/>
    <property type="project" value="UniProtKB-EC"/>
</dbReference>
<evidence type="ECO:0000256" key="2">
    <source>
        <dbReference type="ARBA" id="ARBA00010944"/>
    </source>
</evidence>
<name>A0A0H3KQ02_BURM1</name>
<dbReference type="InterPro" id="IPR005913">
    <property type="entry name" value="dTDP_dehydrorham_reduct"/>
</dbReference>
<comment type="function">
    <text evidence="6">Catalyzes the reduction of dTDP-6-deoxy-L-lyxo-4-hexulose to yield dTDP-L-rhamnose.</text>
</comment>
<dbReference type="Gene3D" id="3.40.50.720">
    <property type="entry name" value="NAD(P)-binding Rossmann-like Domain"/>
    <property type="match status" value="1"/>
</dbReference>
<dbReference type="InterPro" id="IPR029903">
    <property type="entry name" value="RmlD-like-bd"/>
</dbReference>
<dbReference type="HOGENOM" id="CLU_045518_0_0_4"/>
<dbReference type="RefSeq" id="WP_012218369.1">
    <property type="nucleotide sequence ID" value="NC_010087.1"/>
</dbReference>
<keyword evidence="6" id="KW-0521">NADP</keyword>
<evidence type="ECO:0000259" key="7">
    <source>
        <dbReference type="Pfam" id="PF04321"/>
    </source>
</evidence>
<dbReference type="InterPro" id="IPR036291">
    <property type="entry name" value="NAD(P)-bd_dom_sf"/>
</dbReference>
<comment type="catalytic activity">
    <reaction evidence="5 6">
        <text>dTDP-beta-L-rhamnose + NADP(+) = dTDP-4-dehydro-beta-L-rhamnose + NADPH + H(+)</text>
        <dbReference type="Rhea" id="RHEA:21796"/>
        <dbReference type="ChEBI" id="CHEBI:15378"/>
        <dbReference type="ChEBI" id="CHEBI:57510"/>
        <dbReference type="ChEBI" id="CHEBI:57783"/>
        <dbReference type="ChEBI" id="CHEBI:58349"/>
        <dbReference type="ChEBI" id="CHEBI:62830"/>
        <dbReference type="EC" id="1.1.1.133"/>
    </reaction>
</comment>
<evidence type="ECO:0000256" key="4">
    <source>
        <dbReference type="ARBA" id="ARBA00017099"/>
    </source>
</evidence>
<reference evidence="8 9" key="1">
    <citation type="submission" date="2007-04" db="EMBL/GenBank/DDBJ databases">
        <title>Complete genome sequence of Burkholderia multivorans ATCC 17616.</title>
        <authorList>
            <person name="Ohtsubo Y."/>
            <person name="Yamashita A."/>
            <person name="Kurokawa K."/>
            <person name="Takami H."/>
            <person name="Yuhara S."/>
            <person name="Nishiyama E."/>
            <person name="Endo R."/>
            <person name="Miyazaki R."/>
            <person name="Ono A."/>
            <person name="Yano K."/>
            <person name="Ito M."/>
            <person name="Sota M."/>
            <person name="Yuji N."/>
            <person name="Hattori M."/>
            <person name="Tsuda M."/>
        </authorList>
    </citation>
    <scope>NUCLEOTIDE SEQUENCE [LARGE SCALE GENOMIC DNA]</scope>
    <source>
        <strain evidence="9">ATCC 17616 / 249</strain>
    </source>
</reference>
<dbReference type="CDD" id="cd05254">
    <property type="entry name" value="dTDP_HR_like_SDR_e"/>
    <property type="match status" value="1"/>
</dbReference>
<dbReference type="PANTHER" id="PTHR10491:SF4">
    <property type="entry name" value="METHIONINE ADENOSYLTRANSFERASE 2 SUBUNIT BETA"/>
    <property type="match status" value="1"/>
</dbReference>
<evidence type="ECO:0000256" key="3">
    <source>
        <dbReference type="ARBA" id="ARBA00012929"/>
    </source>
</evidence>
<dbReference type="STRING" id="395019.BMULJ_05482"/>
<dbReference type="Proteomes" id="UP000008815">
    <property type="component" value="Chromosome 3"/>
</dbReference>
<keyword evidence="9" id="KW-1185">Reference proteome</keyword>
<dbReference type="UniPathway" id="UPA00124"/>
<proteinExistence type="inferred from homology"/>
<dbReference type="KEGG" id="bmu:Bmul_6045"/>
<evidence type="ECO:0000313" key="8">
    <source>
        <dbReference type="EMBL" id="BAG47314.1"/>
    </source>
</evidence>